<accession>A0AAJ1Y9W7</accession>
<dbReference type="Pfam" id="PF05926">
    <property type="entry name" value="Phage_GPL"/>
    <property type="match status" value="1"/>
</dbReference>
<comment type="caution">
    <text evidence="2">The sequence shown here is derived from an EMBL/GenBank/DDBJ whole genome shotgun (WGS) entry which is preliminary data.</text>
</comment>
<reference evidence="2" key="1">
    <citation type="submission" date="2023-08" db="EMBL/GenBank/DDBJ databases">
        <title>The Comparative Genomic Analysis of Yersiniaceae from Polar Regions.</title>
        <authorList>
            <person name="Goncharov A."/>
            <person name="Aslanov B."/>
            <person name="Kolodzhieva V."/>
            <person name="Azarov D."/>
            <person name="Mochov A."/>
            <person name="Lebedeva E."/>
        </authorList>
    </citation>
    <scope>NUCLEOTIDE SEQUENCE</scope>
    <source>
        <strain evidence="2">Vf</strain>
    </source>
</reference>
<evidence type="ECO:0000256" key="1">
    <source>
        <dbReference type="SAM" id="MobiDB-lite"/>
    </source>
</evidence>
<dbReference type="EMBL" id="JAVIGA010000005">
    <property type="protein sequence ID" value="MDQ9126268.1"/>
    <property type="molecule type" value="Genomic_DNA"/>
</dbReference>
<dbReference type="AlphaFoldDB" id="A0AAJ1Y9W7"/>
<dbReference type="InterPro" id="IPR009225">
    <property type="entry name" value="Phage_head_completion_GpL"/>
</dbReference>
<feature type="region of interest" description="Disordered" evidence="1">
    <location>
        <begin position="1"/>
        <end position="20"/>
    </location>
</feature>
<protein>
    <submittedName>
        <fullName evidence="2">Head completion/stabilization protein</fullName>
    </submittedName>
</protein>
<sequence>MSTVVIQKPRPDAPALRPPAEDEPIVKNSFFWPDVNPLEVRDVMRIEGTITAPRLRRAIKSAIAEVNAELFIFRRDQMADGYHRLADVPAELLDGESVRVSEYQNAVSAMTTALLSEQYRSMDTTATGSRKAEVIESSIDELWRTARNAISNVAERSHCIIGLL</sequence>
<dbReference type="Proteomes" id="UP001224622">
    <property type="component" value="Unassembled WGS sequence"/>
</dbReference>
<organism evidence="2 3">
    <name type="scientific">Serratia fonticola</name>
    <dbReference type="NCBI Taxonomy" id="47917"/>
    <lineage>
        <taxon>Bacteria</taxon>
        <taxon>Pseudomonadati</taxon>
        <taxon>Pseudomonadota</taxon>
        <taxon>Gammaproteobacteria</taxon>
        <taxon>Enterobacterales</taxon>
        <taxon>Yersiniaceae</taxon>
        <taxon>Serratia</taxon>
    </lineage>
</organism>
<name>A0AAJ1Y9W7_SERFO</name>
<proteinExistence type="predicted"/>
<evidence type="ECO:0000313" key="2">
    <source>
        <dbReference type="EMBL" id="MDQ9126268.1"/>
    </source>
</evidence>
<evidence type="ECO:0000313" key="3">
    <source>
        <dbReference type="Proteomes" id="UP001224622"/>
    </source>
</evidence>
<gene>
    <name evidence="2" type="ORF">RDT67_07490</name>
</gene>
<dbReference type="RefSeq" id="WP_309047011.1">
    <property type="nucleotide sequence ID" value="NZ_JAVIGA010000005.1"/>
</dbReference>